<dbReference type="AlphaFoldDB" id="A0A158R022"/>
<proteinExistence type="predicted"/>
<dbReference type="PANTHER" id="PTHR22898:SF3">
    <property type="entry name" value="ALPHA-1,2-FUCOSYLTRANSFERASE-RELATED"/>
    <property type="match status" value="1"/>
</dbReference>
<evidence type="ECO:0000313" key="2">
    <source>
        <dbReference type="EMBL" id="VDL74651.1"/>
    </source>
</evidence>
<name>A0A158R022_NIPBR</name>
<sequence>MGFVICVSLIVVAICLNALREQDLGVQSLVARRVPGNEKFVALLPCKEKLANQIDVVHTKVPLAMPEEAALAPWKYEDPIKRMMDAMCVHTRVNDFEAFGWLTSIESVFTASHLLAKKHNLSRYLIFGDSEHFMQRLAGMLNDHHAGEDRAMVSRNGVFEDMYLASRLCKAFLISSSLSTFGWFLAFFTQDQEAVYYMNDGRNSSVDIPYLRDFFLSRSSAREHSGSIYQKYSTLPPVPHLTV</sequence>
<dbReference type="Proteomes" id="UP000271162">
    <property type="component" value="Unassembled WGS sequence"/>
</dbReference>
<keyword evidence="3" id="KW-1185">Reference proteome</keyword>
<evidence type="ECO:0000313" key="3">
    <source>
        <dbReference type="Proteomes" id="UP000271162"/>
    </source>
</evidence>
<accession>A0A158R022</accession>
<dbReference type="WBParaSite" id="NBR_0001106101-mRNA-1">
    <property type="protein sequence ID" value="NBR_0001106101-mRNA-1"/>
    <property type="gene ID" value="NBR_0001106101"/>
</dbReference>
<dbReference type="InterPro" id="IPR052501">
    <property type="entry name" value="Alpha-1-2_FucT"/>
</dbReference>
<dbReference type="PANTHER" id="PTHR22898">
    <property type="entry name" value="UNCHARACTERIZED GLYCOSOL TRANSFERASE-RELATED"/>
    <property type="match status" value="1"/>
</dbReference>
<keyword evidence="1" id="KW-0732">Signal</keyword>
<protein>
    <submittedName>
        <fullName evidence="4">ANF_receptor domain-containing protein</fullName>
    </submittedName>
</protein>
<dbReference type="EMBL" id="UYSL01020447">
    <property type="protein sequence ID" value="VDL74651.1"/>
    <property type="molecule type" value="Genomic_DNA"/>
</dbReference>
<feature type="signal peptide" evidence="1">
    <location>
        <begin position="1"/>
        <end position="18"/>
    </location>
</feature>
<organism evidence="4">
    <name type="scientific">Nippostrongylus brasiliensis</name>
    <name type="common">Rat hookworm</name>
    <dbReference type="NCBI Taxonomy" id="27835"/>
    <lineage>
        <taxon>Eukaryota</taxon>
        <taxon>Metazoa</taxon>
        <taxon>Ecdysozoa</taxon>
        <taxon>Nematoda</taxon>
        <taxon>Chromadorea</taxon>
        <taxon>Rhabditida</taxon>
        <taxon>Rhabditina</taxon>
        <taxon>Rhabditomorpha</taxon>
        <taxon>Strongyloidea</taxon>
        <taxon>Heligmosomidae</taxon>
        <taxon>Nippostrongylus</taxon>
    </lineage>
</organism>
<evidence type="ECO:0000313" key="4">
    <source>
        <dbReference type="WBParaSite" id="NBR_0001106101-mRNA-1"/>
    </source>
</evidence>
<gene>
    <name evidence="2" type="ORF">NBR_LOCUS11062</name>
</gene>
<reference evidence="4" key="1">
    <citation type="submission" date="2016-04" db="UniProtKB">
        <authorList>
            <consortium name="WormBaseParasite"/>
        </authorList>
    </citation>
    <scope>IDENTIFICATION</scope>
</reference>
<reference evidence="2 3" key="2">
    <citation type="submission" date="2018-11" db="EMBL/GenBank/DDBJ databases">
        <authorList>
            <consortium name="Pathogen Informatics"/>
        </authorList>
    </citation>
    <scope>NUCLEOTIDE SEQUENCE [LARGE SCALE GENOMIC DNA]</scope>
</reference>
<feature type="chain" id="PRO_5043135722" evidence="1">
    <location>
        <begin position="19"/>
        <end position="243"/>
    </location>
</feature>
<evidence type="ECO:0000256" key="1">
    <source>
        <dbReference type="SAM" id="SignalP"/>
    </source>
</evidence>